<dbReference type="EMBL" id="CACQ02001106">
    <property type="protein sequence ID" value="CCF34342.1"/>
    <property type="molecule type" value="Genomic_DNA"/>
</dbReference>
<feature type="region of interest" description="Disordered" evidence="1">
    <location>
        <begin position="124"/>
        <end position="144"/>
    </location>
</feature>
<dbReference type="InterPro" id="IPR046539">
    <property type="entry name" value="DUF6604"/>
</dbReference>
<reference evidence="4" key="3">
    <citation type="submission" date="2016-02" db="EMBL/GenBank/DDBJ databases">
        <title>Resequencing and annotation of the Colletotrichum higginsianum genome.</title>
        <authorList>
            <person name="O'Connell R."/>
            <person name="Zambounis A."/>
            <person name="Thon M."/>
            <person name="Dallery J.-F."/>
        </authorList>
    </citation>
    <scope>NUCLEOTIDE SEQUENCE [LARGE SCALE GENOMIC DNA]</scope>
    <source>
        <strain evidence="4">IMI 349063</strain>
    </source>
</reference>
<dbReference type="PANTHER" id="PTHR38795">
    <property type="entry name" value="DUF6604 DOMAIN-CONTAINING PROTEIN"/>
    <property type="match status" value="1"/>
</dbReference>
<dbReference type="PANTHER" id="PTHR38795:SF1">
    <property type="entry name" value="DUF6604 DOMAIN-CONTAINING PROTEIN"/>
    <property type="match status" value="1"/>
</dbReference>
<proteinExistence type="predicted"/>
<evidence type="ECO:0000313" key="3">
    <source>
        <dbReference type="EMBL" id="CCF34342.1"/>
    </source>
</evidence>
<dbReference type="KEGG" id="chig:CH63R_14462"/>
<evidence type="ECO:0000313" key="5">
    <source>
        <dbReference type="Proteomes" id="UP000007174"/>
    </source>
</evidence>
<accession>H1V290</accession>
<dbReference type="RefSeq" id="XP_018150679.1">
    <property type="nucleotide sequence ID" value="XM_018309436.1"/>
</dbReference>
<protein>
    <recommendedName>
        <fullName evidence="2">DUF6604 domain-containing protein</fullName>
    </recommendedName>
</protein>
<organism evidence="3 5">
    <name type="scientific">Colletotrichum higginsianum (strain IMI 349063)</name>
    <name type="common">Crucifer anthracnose fungus</name>
    <dbReference type="NCBI Taxonomy" id="759273"/>
    <lineage>
        <taxon>Eukaryota</taxon>
        <taxon>Fungi</taxon>
        <taxon>Dikarya</taxon>
        <taxon>Ascomycota</taxon>
        <taxon>Pezizomycotina</taxon>
        <taxon>Sordariomycetes</taxon>
        <taxon>Hypocreomycetidae</taxon>
        <taxon>Glomerellales</taxon>
        <taxon>Glomerellaceae</taxon>
        <taxon>Colletotrichum</taxon>
        <taxon>Colletotrichum destructivum species complex</taxon>
    </lineage>
</organism>
<keyword evidence="6" id="KW-1185">Reference proteome</keyword>
<dbReference type="HOGENOM" id="CLU_717649_0_0_1"/>
<feature type="domain" description="DUF6604" evidence="2">
    <location>
        <begin position="165"/>
        <end position="220"/>
    </location>
</feature>
<reference evidence="3" key="1">
    <citation type="submission" date="2011-12" db="EMBL/GenBank/DDBJ databases">
        <title>The genome sequence of Colletotrichum higginsianum IMI 34906.</title>
        <authorList>
            <person name="Ma L.-J."/>
            <person name="O'Connell R."/>
            <person name="van Themaat E.V.L."/>
            <person name="Stueber K."/>
            <person name="Young S.K."/>
            <person name="Zeng Q."/>
            <person name="Gargeya S."/>
            <person name="Fitzgerald M."/>
            <person name="Haas B."/>
            <person name="Abouelleil A."/>
            <person name="Alvarado L."/>
            <person name="Arachchi H.M."/>
            <person name="Berlin A."/>
            <person name="Chapman S.B."/>
            <person name="Gearin G."/>
            <person name="Goldberg J."/>
            <person name="Griggs A."/>
            <person name="Gujja S."/>
            <person name="Hansen M."/>
            <person name="Heiman D."/>
            <person name="Howarth C."/>
            <person name="Larimer J."/>
            <person name="Lui A."/>
            <person name="MacDonald P.J.P."/>
            <person name="McCowen C."/>
            <person name="Montmayeur A."/>
            <person name="Murphy C."/>
            <person name="Neiman D."/>
            <person name="Pearson M."/>
            <person name="Priest M."/>
            <person name="Roberts A."/>
            <person name="Saif S."/>
            <person name="Shea T."/>
            <person name="Sisk P."/>
            <person name="Stolte C."/>
            <person name="Sykes S."/>
            <person name="Wortman J."/>
            <person name="Nusbaum C."/>
            <person name="Birren B."/>
        </authorList>
    </citation>
    <scope>NUCLEOTIDE SEQUENCE [LARGE SCALE GENOMIC DNA]</scope>
    <source>
        <strain evidence="3">IMI 349063</strain>
    </source>
</reference>
<name>H1V290_COLHI</name>
<gene>
    <name evidence="3" type="ORF">CH063_06360</name>
    <name evidence="4" type="ORF">CH63R_14462</name>
</gene>
<evidence type="ECO:0000313" key="4">
    <source>
        <dbReference type="EMBL" id="OBR02161.1"/>
    </source>
</evidence>
<dbReference type="Proteomes" id="UP000007174">
    <property type="component" value="Unassembled WGS sequence"/>
</dbReference>
<evidence type="ECO:0000256" key="1">
    <source>
        <dbReference type="SAM" id="MobiDB-lite"/>
    </source>
</evidence>
<evidence type="ECO:0000313" key="6">
    <source>
        <dbReference type="Proteomes" id="UP000092177"/>
    </source>
</evidence>
<dbReference type="AlphaFoldDB" id="H1V290"/>
<reference evidence="5" key="2">
    <citation type="journal article" date="2012" name="Nat. Genet.">
        <title>Lifestyle transitions in plant pathogenic Colletotrichum fungi deciphered by genome and transcriptome analyses.</title>
        <authorList>
            <person name="O'Connell R.J."/>
            <person name="Thon M.R."/>
            <person name="Hacquard S."/>
            <person name="Amyotte S.G."/>
            <person name="Kleemann J."/>
            <person name="Torres M.F."/>
            <person name="Damm U."/>
            <person name="Buiate E.A."/>
            <person name="Epstein L."/>
            <person name="Alkan N."/>
            <person name="Altmueller J."/>
            <person name="Alvarado-Balderrama L."/>
            <person name="Bauser C.A."/>
            <person name="Becker C."/>
            <person name="Birren B.W."/>
            <person name="Chen Z."/>
            <person name="Choi J."/>
            <person name="Crouch J.A."/>
            <person name="Duvick J.P."/>
            <person name="Farman M.A."/>
            <person name="Gan P."/>
            <person name="Heiman D."/>
            <person name="Henrissat B."/>
            <person name="Howard R.J."/>
            <person name="Kabbage M."/>
            <person name="Koch C."/>
            <person name="Kracher B."/>
            <person name="Kubo Y."/>
            <person name="Law A.D."/>
            <person name="Lebrun M.-H."/>
            <person name="Lee Y.-H."/>
            <person name="Miyara I."/>
            <person name="Moore N."/>
            <person name="Neumann U."/>
            <person name="Nordstroem K."/>
            <person name="Panaccione D.G."/>
            <person name="Panstruga R."/>
            <person name="Place M."/>
            <person name="Proctor R.H."/>
            <person name="Prusky D."/>
            <person name="Rech G."/>
            <person name="Reinhardt R."/>
            <person name="Rollins J.A."/>
            <person name="Rounsley S."/>
            <person name="Schardl C.L."/>
            <person name="Schwartz D.C."/>
            <person name="Shenoy N."/>
            <person name="Shirasu K."/>
            <person name="Sikhakolli U.R."/>
            <person name="Stueber K."/>
            <person name="Sukno S.A."/>
            <person name="Sweigard J.A."/>
            <person name="Takano Y."/>
            <person name="Takahara H."/>
            <person name="Trail F."/>
            <person name="van der Does H.C."/>
            <person name="Voll L.M."/>
            <person name="Will I."/>
            <person name="Young S."/>
            <person name="Zeng Q."/>
            <person name="Zhang J."/>
            <person name="Zhou S."/>
            <person name="Dickman M.B."/>
            <person name="Schulze-Lefert P."/>
            <person name="Ver Loren van Themaat E."/>
            <person name="Ma L.-J."/>
            <person name="Vaillancourt L.J."/>
        </authorList>
    </citation>
    <scope>NUCLEOTIDE SEQUENCE [LARGE SCALE GENOMIC DNA]</scope>
    <source>
        <strain evidence="5">IMI 349063</strain>
    </source>
</reference>
<dbReference type="EMBL" id="LTAN01000011">
    <property type="protein sequence ID" value="OBR02161.1"/>
    <property type="molecule type" value="Genomic_DNA"/>
</dbReference>
<reference evidence="6" key="4">
    <citation type="journal article" date="2017" name="BMC Genomics">
        <title>Gapless genome assembly of Colletotrichum higginsianum reveals chromosome structure and association of transposable elements with secondary metabolite gene clusters.</title>
        <authorList>
            <person name="Dallery J.-F."/>
            <person name="Lapalu N."/>
            <person name="Zampounis A."/>
            <person name="Pigne S."/>
            <person name="Luyten I."/>
            <person name="Amselem J."/>
            <person name="Wittenberg A.H.J."/>
            <person name="Zhou S."/>
            <person name="de Queiroz M.V."/>
            <person name="Robin G.P."/>
            <person name="Auger A."/>
            <person name="Hainaut M."/>
            <person name="Henrissat B."/>
            <person name="Kim K.-T."/>
            <person name="Lee Y.-H."/>
            <person name="Lespinet O."/>
            <person name="Schwartz D.C."/>
            <person name="Thon M.R."/>
            <person name="O'Connell R.J."/>
        </authorList>
    </citation>
    <scope>NUCLEOTIDE SEQUENCE [LARGE SCALE GENOMIC DNA]</scope>
    <source>
        <strain evidence="6">IMI 349063</strain>
    </source>
</reference>
<dbReference type="Proteomes" id="UP000092177">
    <property type="component" value="Chromosome 11"/>
</dbReference>
<dbReference type="GeneID" id="28873543"/>
<dbReference type="VEuPathDB" id="FungiDB:CH63R_14462"/>
<dbReference type="Pfam" id="PF20253">
    <property type="entry name" value="DUF6604"/>
    <property type="match status" value="1"/>
</dbReference>
<sequence length="385" mass="43555">MDALRNDDAFSWKQYNQATANVVSWLRTAARSLVTPCNVDQIHTSVEDVLRISRCCSLAGTSVPRDIQLALTDAIRLRERFSNWVCSQRQEYRPPPIEGALRLRRTLDVDDLKQIRHHFEATVSATQQRLQPSSPPSQHTRALGGDTDFPTEICDLANEYPVVFDVLFGTFCLMTDTHTLRQQLRCVWNRHQRREIPSEAAAKITHTTFEIIDILESDFVSQAETYSPPMPTSTFGLQLGLLLTYLASDTYTASHPSQDCLESFGKCIYEYPQKAQLSEWAMRDISGMLLNAAQVPTWEENPDRHLHQELRDCGRQGDFRILYHLVKKAKLGQSSTNADQYMQKVEKSLSLLTGTQALPTSTVAMCAIVLDIHNITGRHADAPFT</sequence>
<evidence type="ECO:0000259" key="2">
    <source>
        <dbReference type="Pfam" id="PF20253"/>
    </source>
</evidence>